<feature type="transmembrane region" description="Helical" evidence="1">
    <location>
        <begin position="72"/>
        <end position="90"/>
    </location>
</feature>
<dbReference type="EMBL" id="JBHTCQ010000001">
    <property type="protein sequence ID" value="MFC7404948.1"/>
    <property type="molecule type" value="Genomic_DNA"/>
</dbReference>
<evidence type="ECO:0000313" key="3">
    <source>
        <dbReference type="EMBL" id="MFC7404948.1"/>
    </source>
</evidence>
<gene>
    <name evidence="3" type="ORF">ACFQQL_07490</name>
</gene>
<name>A0ABW2QC18_9MICO</name>
<feature type="domain" description="DUF418" evidence="2">
    <location>
        <begin position="233"/>
        <end position="335"/>
    </location>
</feature>
<dbReference type="Pfam" id="PF04235">
    <property type="entry name" value="DUF418"/>
    <property type="match status" value="1"/>
</dbReference>
<feature type="transmembrane region" description="Helical" evidence="1">
    <location>
        <begin position="304"/>
        <end position="321"/>
    </location>
</feature>
<organism evidence="3 4">
    <name type="scientific">Georgenia alba</name>
    <dbReference type="NCBI Taxonomy" id="2233858"/>
    <lineage>
        <taxon>Bacteria</taxon>
        <taxon>Bacillati</taxon>
        <taxon>Actinomycetota</taxon>
        <taxon>Actinomycetes</taxon>
        <taxon>Micrococcales</taxon>
        <taxon>Bogoriellaceae</taxon>
        <taxon>Georgenia</taxon>
    </lineage>
</organism>
<feature type="transmembrane region" description="Helical" evidence="1">
    <location>
        <begin position="119"/>
        <end position="137"/>
    </location>
</feature>
<evidence type="ECO:0000256" key="1">
    <source>
        <dbReference type="SAM" id="Phobius"/>
    </source>
</evidence>
<keyword evidence="4" id="KW-1185">Reference proteome</keyword>
<keyword evidence="1" id="KW-0812">Transmembrane</keyword>
<feature type="transmembrane region" description="Helical" evidence="1">
    <location>
        <begin position="194"/>
        <end position="219"/>
    </location>
</feature>
<dbReference type="PANTHER" id="PTHR30590:SF3">
    <property type="entry name" value="HYPOTHETICAL MEMBRANE SPANNING PROTEIN"/>
    <property type="match status" value="1"/>
</dbReference>
<feature type="transmembrane region" description="Helical" evidence="1">
    <location>
        <begin position="273"/>
        <end position="292"/>
    </location>
</feature>
<protein>
    <submittedName>
        <fullName evidence="3">DUF418 domain-containing protein</fullName>
    </submittedName>
</protein>
<dbReference type="InterPro" id="IPR007349">
    <property type="entry name" value="DUF418"/>
</dbReference>
<comment type="caution">
    <text evidence="3">The sequence shown here is derived from an EMBL/GenBank/DDBJ whole genome shotgun (WGS) entry which is preliminary data.</text>
</comment>
<evidence type="ECO:0000313" key="4">
    <source>
        <dbReference type="Proteomes" id="UP001596455"/>
    </source>
</evidence>
<evidence type="ECO:0000259" key="2">
    <source>
        <dbReference type="Pfam" id="PF04235"/>
    </source>
</evidence>
<feature type="transmembrane region" description="Helical" evidence="1">
    <location>
        <begin position="96"/>
        <end position="112"/>
    </location>
</feature>
<keyword evidence="1" id="KW-1133">Transmembrane helix</keyword>
<feature type="transmembrane region" description="Helical" evidence="1">
    <location>
        <begin position="43"/>
        <end position="60"/>
    </location>
</feature>
<dbReference type="PANTHER" id="PTHR30590">
    <property type="entry name" value="INNER MEMBRANE PROTEIN"/>
    <property type="match status" value="1"/>
</dbReference>
<proteinExistence type="predicted"/>
<reference evidence="4" key="1">
    <citation type="journal article" date="2019" name="Int. J. Syst. Evol. Microbiol.">
        <title>The Global Catalogue of Microorganisms (GCM) 10K type strain sequencing project: providing services to taxonomists for standard genome sequencing and annotation.</title>
        <authorList>
            <consortium name="The Broad Institute Genomics Platform"/>
            <consortium name="The Broad Institute Genome Sequencing Center for Infectious Disease"/>
            <person name="Wu L."/>
            <person name="Ma J."/>
        </authorList>
    </citation>
    <scope>NUCLEOTIDE SEQUENCE [LARGE SCALE GENOMIC DNA]</scope>
    <source>
        <strain evidence="4">JCM 1490</strain>
    </source>
</reference>
<dbReference type="RefSeq" id="WP_382392819.1">
    <property type="nucleotide sequence ID" value="NZ_JBHTCQ010000001.1"/>
</dbReference>
<feature type="transmembrane region" description="Helical" evidence="1">
    <location>
        <begin position="157"/>
        <end position="182"/>
    </location>
</feature>
<feature type="transmembrane region" description="Helical" evidence="1">
    <location>
        <begin position="239"/>
        <end position="261"/>
    </location>
</feature>
<sequence>MVRLVALDVARAVAIIGMLAVNVGPRDDTGLAAWVIRAAHGRASILFVLLAGVGVALLTRRALAGGPPRRSALFWRAGVLLVLGLVLQLLDHDVSVILATYAVLFAVAAALVRLPDKWLLSGAATTATAGPVLWILAQRPAEFAMDAPRLTDSPLSIAGSILVSGPYPAIVWAAPFLFGMWLGRQQLSARRVQLTMLWAGSVAAVGGMLASRLLVLLLGQPGERVGLDRLISAVGHSQMPLWLLSATGSAVAVLAALLLLVPHLGRLVAPLTALGQLSLTVYVAHLVVLVSAVRPGPWSATDGLAVTAVITIVATALAVAWRTTFARGPLETVLRIPRRLA</sequence>
<keyword evidence="1" id="KW-0472">Membrane</keyword>
<feature type="transmembrane region" description="Helical" evidence="1">
    <location>
        <begin position="5"/>
        <end position="23"/>
    </location>
</feature>
<accession>A0ABW2QC18</accession>
<dbReference type="Proteomes" id="UP001596455">
    <property type="component" value="Unassembled WGS sequence"/>
</dbReference>
<dbReference type="InterPro" id="IPR052529">
    <property type="entry name" value="Bact_Transport_Assoc"/>
</dbReference>